<dbReference type="EMBL" id="KZ293459">
    <property type="protein sequence ID" value="PBK63352.1"/>
    <property type="molecule type" value="Genomic_DNA"/>
</dbReference>
<sequence length="163" mass="18556">MHSPQLLGSSLSVSVDSTIFIMTCTYLVLYLYDLALTQNTVPMIHSIHFSYPPIICTLLRLRNILYSSIKDVGTTIQLEFSRRYSLRTGIGLKWIGRYLTAFRPRGCDKLTSPRQNMSSYTKQTTVYGICNTRCKLVNVDWLASLVNRLPTNVGHFQAPIEFP</sequence>
<evidence type="ECO:0000313" key="3">
    <source>
        <dbReference type="Proteomes" id="UP000218334"/>
    </source>
</evidence>
<dbReference type="AlphaFoldDB" id="A0A2H3B8L2"/>
<dbReference type="Proteomes" id="UP000218334">
    <property type="component" value="Unassembled WGS sequence"/>
</dbReference>
<evidence type="ECO:0000256" key="1">
    <source>
        <dbReference type="SAM" id="Phobius"/>
    </source>
</evidence>
<feature type="transmembrane region" description="Helical" evidence="1">
    <location>
        <begin position="12"/>
        <end position="32"/>
    </location>
</feature>
<proteinExistence type="predicted"/>
<keyword evidence="1" id="KW-1133">Transmembrane helix</keyword>
<keyword evidence="1" id="KW-0812">Transmembrane</keyword>
<reference evidence="3" key="1">
    <citation type="journal article" date="2017" name="Nat. Ecol. Evol.">
        <title>Genome expansion and lineage-specific genetic innovations in the forest pathogenic fungi Armillaria.</title>
        <authorList>
            <person name="Sipos G."/>
            <person name="Prasanna A.N."/>
            <person name="Walter M.C."/>
            <person name="O'Connor E."/>
            <person name="Balint B."/>
            <person name="Krizsan K."/>
            <person name="Kiss B."/>
            <person name="Hess J."/>
            <person name="Varga T."/>
            <person name="Slot J."/>
            <person name="Riley R."/>
            <person name="Boka B."/>
            <person name="Rigling D."/>
            <person name="Barry K."/>
            <person name="Lee J."/>
            <person name="Mihaltcheva S."/>
            <person name="LaButti K."/>
            <person name="Lipzen A."/>
            <person name="Waldron R."/>
            <person name="Moloney N.M."/>
            <person name="Sperisen C."/>
            <person name="Kredics L."/>
            <person name="Vagvoelgyi C."/>
            <person name="Patrignani A."/>
            <person name="Fitzpatrick D."/>
            <person name="Nagy I."/>
            <person name="Doyle S."/>
            <person name="Anderson J.B."/>
            <person name="Grigoriev I.V."/>
            <person name="Gueldener U."/>
            <person name="Muensterkoetter M."/>
            <person name="Nagy L.G."/>
        </authorList>
    </citation>
    <scope>NUCLEOTIDE SEQUENCE [LARGE SCALE GENOMIC DNA]</scope>
    <source>
        <strain evidence="3">28-4</strain>
    </source>
</reference>
<name>A0A2H3B8L2_9AGAR</name>
<keyword evidence="3" id="KW-1185">Reference proteome</keyword>
<gene>
    <name evidence="2" type="ORF">ARMSODRAFT_540802</name>
</gene>
<protein>
    <submittedName>
        <fullName evidence="2">Uncharacterized protein</fullName>
    </submittedName>
</protein>
<organism evidence="2 3">
    <name type="scientific">Armillaria solidipes</name>
    <dbReference type="NCBI Taxonomy" id="1076256"/>
    <lineage>
        <taxon>Eukaryota</taxon>
        <taxon>Fungi</taxon>
        <taxon>Dikarya</taxon>
        <taxon>Basidiomycota</taxon>
        <taxon>Agaricomycotina</taxon>
        <taxon>Agaricomycetes</taxon>
        <taxon>Agaricomycetidae</taxon>
        <taxon>Agaricales</taxon>
        <taxon>Marasmiineae</taxon>
        <taxon>Physalacriaceae</taxon>
        <taxon>Armillaria</taxon>
    </lineage>
</organism>
<keyword evidence="1" id="KW-0472">Membrane</keyword>
<evidence type="ECO:0000313" key="2">
    <source>
        <dbReference type="EMBL" id="PBK63352.1"/>
    </source>
</evidence>
<accession>A0A2H3B8L2</accession>